<keyword evidence="8" id="KW-0175">Coiled coil</keyword>
<evidence type="ECO:0000259" key="14">
    <source>
        <dbReference type="Pfam" id="PF23353"/>
    </source>
</evidence>
<dbReference type="InterPro" id="IPR055379">
    <property type="entry name" value="BBS2_pf_dom"/>
</dbReference>
<keyword evidence="16" id="KW-1185">Reference proteome</keyword>
<feature type="domain" description="Ciliary BBSome complex subunit 2 middle region" evidence="11">
    <location>
        <begin position="161"/>
        <end position="268"/>
    </location>
</feature>
<protein>
    <recommendedName>
        <fullName evidence="7">Bardet-Biedl syndrome 2 protein homolog</fullName>
    </recommendedName>
</protein>
<evidence type="ECO:0000259" key="12">
    <source>
        <dbReference type="Pfam" id="PF23350"/>
    </source>
</evidence>
<dbReference type="Pfam" id="PF23350">
    <property type="entry name" value="BBS2_pf"/>
    <property type="match status" value="1"/>
</dbReference>
<feature type="domain" description="BBS2 GAE" evidence="10">
    <location>
        <begin position="389"/>
        <end position="473"/>
    </location>
</feature>
<dbReference type="InterPro" id="IPR015943">
    <property type="entry name" value="WD40/YVTN_repeat-like_dom_sf"/>
</dbReference>
<dbReference type="InterPro" id="IPR016616">
    <property type="entry name" value="Bardet-Biedl_syndrome_2_prot"/>
</dbReference>
<dbReference type="InterPro" id="IPR029430">
    <property type="entry name" value="BBS2_N"/>
</dbReference>
<dbReference type="Pfam" id="PF23353">
    <property type="entry name" value="BBS2_hp"/>
    <property type="match status" value="1"/>
</dbReference>
<keyword evidence="5 7" id="KW-0206">Cytoskeleton</keyword>
<dbReference type="InterPro" id="IPR036322">
    <property type="entry name" value="WD40_repeat_dom_sf"/>
</dbReference>
<dbReference type="Proteomes" id="UP001642483">
    <property type="component" value="Unassembled WGS sequence"/>
</dbReference>
<dbReference type="Pfam" id="PF14781">
    <property type="entry name" value="BBS2_N"/>
    <property type="match status" value="1"/>
</dbReference>
<dbReference type="InterPro" id="IPR029429">
    <property type="entry name" value="BBS2_Mid"/>
</dbReference>
<dbReference type="PANTHER" id="PTHR32465:SF0">
    <property type="entry name" value="BARDET-BIEDL SYNDROME 2 PROTEIN"/>
    <property type="match status" value="1"/>
</dbReference>
<evidence type="ECO:0000256" key="5">
    <source>
        <dbReference type="ARBA" id="ARBA00023212"/>
    </source>
</evidence>
<feature type="coiled-coil region" evidence="8">
    <location>
        <begin position="325"/>
        <end position="352"/>
    </location>
</feature>
<dbReference type="Gene3D" id="2.130.10.10">
    <property type="entry name" value="YVTN repeat-like/Quinoprotein amine dehydrogenase"/>
    <property type="match status" value="1"/>
</dbReference>
<reference evidence="15 16" key="1">
    <citation type="submission" date="2024-02" db="EMBL/GenBank/DDBJ databases">
        <authorList>
            <person name="Daric V."/>
            <person name="Darras S."/>
        </authorList>
    </citation>
    <scope>NUCLEOTIDE SEQUENCE [LARGE SCALE GENOMIC DNA]</scope>
</reference>
<comment type="caution">
    <text evidence="15">The sequence shown here is derived from an EMBL/GenBank/DDBJ whole genome shotgun (WGS) entry which is preliminary data.</text>
</comment>
<evidence type="ECO:0000259" key="9">
    <source>
        <dbReference type="Pfam" id="PF14781"/>
    </source>
</evidence>
<feature type="domain" description="BBS2 hairpin" evidence="14">
    <location>
        <begin position="576"/>
        <end position="673"/>
    </location>
</feature>
<evidence type="ECO:0000256" key="8">
    <source>
        <dbReference type="SAM" id="Coils"/>
    </source>
</evidence>
<sequence length="708" mass="78632">MLVPIFSLKIKHKVHPRLVTVGKYDGLHPCLTCATTASKVFVHNPHSPAIAGGRMAVQDSDISLLSVNQSVSGLVAGQLDKNKKRDILCIGTQTNLLAYDVHDNTDLFYKEVPDGVNSLVIGNVANIDQPLAIAGGNCTLMGFDADGEDKFWTVTGDIVCSLALADFNNDGQDELIVGSEDFDIRVFQGEEIISEMTETEAVTGLCRISGSRFGYALANGTVGVYDRTARYWRIKSKNQVMAIHSFDLDGDGVEELVTGWSNGKIDARSNSTGEVIFKDNMTSAVAGMVDADYRLDGKDQLICCSVDGEVRGYQGDQSRRRIVEANRAMDDVKDLNMTKQNLLLELQNYEREKEFVKPHQLTSTEKINEAAIPVGSTANAELIIAQSPDPHIQLVVTSTNDTIVRMVVIFAEGLFEGESHVVHPPQNNLSNKITLPLYPPKDIPVELHTQAFISLPGSCSFHVFELSNYLPRFSSYLPMSRPPKMPESRITFSVVERVQRVAIWFNENFLLKQELTCDDLLEVHLLALRGGDCSFKMDQSGQIEITTDNLELAGDFIQSLASFLNLEHLQTTAHIPMHLKRLEELIETVDNLHVVTQKLAAEMTDHSNLIRSLVVRAEDARLQEDITNMRKGYIELHELNRDLINGYHVRSTNHDELVKSLKLVNQIIQKAAQLRVGKYQSQVVQQCRDAIKSGKMNALFKIIQAGSA</sequence>
<dbReference type="PIRSF" id="PIRSF013684">
    <property type="entry name" value="BBS2"/>
    <property type="match status" value="1"/>
</dbReference>
<dbReference type="InterPro" id="IPR055381">
    <property type="entry name" value="BBS2_CtH_dom"/>
</dbReference>
<dbReference type="EMBL" id="CAWYQH010000141">
    <property type="protein sequence ID" value="CAK8694278.1"/>
    <property type="molecule type" value="Genomic_DNA"/>
</dbReference>
<evidence type="ECO:0000259" key="13">
    <source>
        <dbReference type="Pfam" id="PF23351"/>
    </source>
</evidence>
<proteinExistence type="predicted"/>
<dbReference type="Pfam" id="PF23351">
    <property type="entry name" value="BBS2_CtH"/>
    <property type="match status" value="1"/>
</dbReference>
<feature type="domain" description="Ciliary BBSome complex subunit 2 N-terminal" evidence="9">
    <location>
        <begin position="20"/>
        <end position="122"/>
    </location>
</feature>
<evidence type="ECO:0000256" key="2">
    <source>
        <dbReference type="ARBA" id="ARBA00004245"/>
    </source>
</evidence>
<evidence type="ECO:0000313" key="16">
    <source>
        <dbReference type="Proteomes" id="UP001642483"/>
    </source>
</evidence>
<evidence type="ECO:0000256" key="1">
    <source>
        <dbReference type="ARBA" id="ARBA00004138"/>
    </source>
</evidence>
<comment type="subcellular location">
    <subcellularLocation>
        <location evidence="1">Cell projection</location>
        <location evidence="1">Cilium</location>
    </subcellularLocation>
    <subcellularLocation>
        <location evidence="2">Cytoplasm</location>
        <location evidence="2">Cytoskeleton</location>
    </subcellularLocation>
</comment>
<accession>A0ABP0GT96</accession>
<feature type="domain" description="BBS2 platform" evidence="12">
    <location>
        <begin position="478"/>
        <end position="564"/>
    </location>
</feature>
<feature type="domain" description="BBS2 C-terminal helix bundle" evidence="13">
    <location>
        <begin position="678"/>
        <end position="704"/>
    </location>
</feature>
<evidence type="ECO:0000256" key="4">
    <source>
        <dbReference type="ARBA" id="ARBA00023069"/>
    </source>
</evidence>
<gene>
    <name evidence="15" type="ORF">CVLEPA_LOCUS27659</name>
</gene>
<evidence type="ECO:0000259" key="11">
    <source>
        <dbReference type="Pfam" id="PF14783"/>
    </source>
</evidence>
<dbReference type="Pfam" id="PF14783">
    <property type="entry name" value="BBS2_Mid"/>
    <property type="match status" value="1"/>
</dbReference>
<evidence type="ECO:0000256" key="3">
    <source>
        <dbReference type="ARBA" id="ARBA00022490"/>
    </source>
</evidence>
<evidence type="ECO:0000259" key="10">
    <source>
        <dbReference type="Pfam" id="PF14782"/>
    </source>
</evidence>
<evidence type="ECO:0000256" key="7">
    <source>
        <dbReference type="PIRNR" id="PIRNR013684"/>
    </source>
</evidence>
<evidence type="ECO:0000313" key="15">
    <source>
        <dbReference type="EMBL" id="CAK8694278.1"/>
    </source>
</evidence>
<keyword evidence="4 7" id="KW-0969">Cilium</keyword>
<organism evidence="15 16">
    <name type="scientific">Clavelina lepadiformis</name>
    <name type="common">Light-bulb sea squirt</name>
    <name type="synonym">Ascidia lepadiformis</name>
    <dbReference type="NCBI Taxonomy" id="159417"/>
    <lineage>
        <taxon>Eukaryota</taxon>
        <taxon>Metazoa</taxon>
        <taxon>Chordata</taxon>
        <taxon>Tunicata</taxon>
        <taxon>Ascidiacea</taxon>
        <taxon>Aplousobranchia</taxon>
        <taxon>Clavelinidae</taxon>
        <taxon>Clavelina</taxon>
    </lineage>
</organism>
<name>A0ABP0GT96_CLALP</name>
<dbReference type="Pfam" id="PF14782">
    <property type="entry name" value="BBS2_GAE"/>
    <property type="match status" value="1"/>
</dbReference>
<keyword evidence="3 7" id="KW-0963">Cytoplasm</keyword>
<evidence type="ECO:0000256" key="6">
    <source>
        <dbReference type="ARBA" id="ARBA00023273"/>
    </source>
</evidence>
<dbReference type="SUPFAM" id="SSF50978">
    <property type="entry name" value="WD40 repeat-like"/>
    <property type="match status" value="1"/>
</dbReference>
<dbReference type="InterPro" id="IPR055380">
    <property type="entry name" value="BBS2_hp_dom"/>
</dbReference>
<keyword evidence="6 7" id="KW-0966">Cell projection</keyword>
<dbReference type="InterPro" id="IPR029333">
    <property type="entry name" value="BBS2_GAE_dom"/>
</dbReference>
<dbReference type="PANTHER" id="PTHR32465">
    <property type="entry name" value="BARDET-BIEDL SYNDROME 2 PROTEIN"/>
    <property type="match status" value="1"/>
</dbReference>